<gene>
    <name evidence="10 12" type="primary">trmFO</name>
    <name evidence="12" type="ORF">GC098_34320</name>
</gene>
<keyword evidence="8 10" id="KW-0521">NADP</keyword>
<dbReference type="PANTHER" id="PTHR11806:SF2">
    <property type="entry name" value="METHYLENETETRAHYDROFOLATE--TRNA-(URACIL-5-)-METHYLTRANSFERASE TRMFO"/>
    <property type="match status" value="1"/>
</dbReference>
<evidence type="ECO:0000256" key="5">
    <source>
        <dbReference type="ARBA" id="ARBA00022679"/>
    </source>
</evidence>
<dbReference type="Pfam" id="PF01134">
    <property type="entry name" value="GIDA"/>
    <property type="match status" value="1"/>
</dbReference>
<dbReference type="InterPro" id="IPR040131">
    <property type="entry name" value="MnmG_N"/>
</dbReference>
<name>A0ABX1Y643_9BACL</name>
<dbReference type="EC" id="2.1.1.74" evidence="10"/>
<dbReference type="Gene3D" id="3.50.50.60">
    <property type="entry name" value="FAD/NAD(P)-binding domain"/>
    <property type="match status" value="2"/>
</dbReference>
<dbReference type="HAMAP" id="MF_01037">
    <property type="entry name" value="TrmFO"/>
    <property type="match status" value="1"/>
</dbReference>
<reference evidence="12 13" key="1">
    <citation type="submission" date="2019-10" db="EMBL/GenBank/DDBJ databases">
        <title>Description of Paenibacillus terrestris sp. nov.</title>
        <authorList>
            <person name="Carlier A."/>
            <person name="Qi S."/>
        </authorList>
    </citation>
    <scope>NUCLEOTIDE SEQUENCE [LARGE SCALE GENOMIC DNA]</scope>
    <source>
        <strain evidence="12 13">LMG 31458</strain>
    </source>
</reference>
<keyword evidence="13" id="KW-1185">Reference proteome</keyword>
<dbReference type="PANTHER" id="PTHR11806">
    <property type="entry name" value="GLUCOSE INHIBITED DIVISION PROTEIN A"/>
    <property type="match status" value="1"/>
</dbReference>
<evidence type="ECO:0000256" key="6">
    <source>
        <dbReference type="ARBA" id="ARBA00022694"/>
    </source>
</evidence>
<comment type="catalytic activity">
    <reaction evidence="10">
        <text>uridine(54) in tRNA + (6R)-5,10-methylene-5,6,7,8-tetrahydrofolate + NADPH + H(+) = 5-methyluridine(54) in tRNA + (6S)-5,6,7,8-tetrahydrofolate + NADP(+)</text>
        <dbReference type="Rhea" id="RHEA:62372"/>
        <dbReference type="Rhea" id="RHEA-COMP:10167"/>
        <dbReference type="Rhea" id="RHEA-COMP:10193"/>
        <dbReference type="ChEBI" id="CHEBI:15378"/>
        <dbReference type="ChEBI" id="CHEBI:15636"/>
        <dbReference type="ChEBI" id="CHEBI:57453"/>
        <dbReference type="ChEBI" id="CHEBI:57783"/>
        <dbReference type="ChEBI" id="CHEBI:58349"/>
        <dbReference type="ChEBI" id="CHEBI:65315"/>
        <dbReference type="ChEBI" id="CHEBI:74447"/>
        <dbReference type="EC" id="2.1.1.74"/>
    </reaction>
</comment>
<keyword evidence="9 10" id="KW-0520">NAD</keyword>
<comment type="subcellular location">
    <subcellularLocation>
        <location evidence="10">Cytoplasm</location>
    </subcellularLocation>
</comment>
<dbReference type="InterPro" id="IPR004417">
    <property type="entry name" value="TrmFO"/>
</dbReference>
<accession>A0ABX1Y643</accession>
<evidence type="ECO:0000256" key="7">
    <source>
        <dbReference type="ARBA" id="ARBA00022827"/>
    </source>
</evidence>
<dbReference type="GO" id="GO:0032259">
    <property type="term" value="P:methylation"/>
    <property type="evidence" value="ECO:0007669"/>
    <property type="project" value="UniProtKB-KW"/>
</dbReference>
<dbReference type="EMBL" id="WHOA01000241">
    <property type="protein sequence ID" value="NOU76375.1"/>
    <property type="molecule type" value="Genomic_DNA"/>
</dbReference>
<proteinExistence type="inferred from homology"/>
<evidence type="ECO:0000256" key="10">
    <source>
        <dbReference type="HAMAP-Rule" id="MF_01037"/>
    </source>
</evidence>
<organism evidence="12 13">
    <name type="scientific">Paenibacillus phytorum</name>
    <dbReference type="NCBI Taxonomy" id="2654977"/>
    <lineage>
        <taxon>Bacteria</taxon>
        <taxon>Bacillati</taxon>
        <taxon>Bacillota</taxon>
        <taxon>Bacilli</taxon>
        <taxon>Bacillales</taxon>
        <taxon>Paenibacillaceae</taxon>
        <taxon>Paenibacillus</taxon>
    </lineage>
</organism>
<keyword evidence="5 10" id="KW-0808">Transferase</keyword>
<dbReference type="NCBIfam" id="NF003739">
    <property type="entry name" value="PRK05335.1"/>
    <property type="match status" value="1"/>
</dbReference>
<feature type="domain" description="MnmG N-terminal" evidence="11">
    <location>
        <begin position="7"/>
        <end position="368"/>
    </location>
</feature>
<sequence length="438" mass="48698">MPEYPRVTVIGAGLAGSEAAWQIARQGVPVTLYEMRNVRKTPAHITDQFAELVCSNSLRSNGLTNAVGVLKEEMRRMDSLILSCADEHAVPAGGALAVDRDGFSQAVTSTLRNHPLIEVRNEEVQSLPEGITVVASGPLTSPDLSAGLKELMGEEYLYFYDAAAPIVEKDSIDMNKVYLASRYDKGEAAYLNCPMTEEEFNIFYEALITAEVAELKEFEKEIYFEGCMPLEVMAKRGRQTVLFGPMKPVGLINPHTGMMPHAVVQLRQDNAAGTLYNLVGFQTHLKWGEQKRVLSLIPGLEQAEFVRYGVMHRNTFINSPKLLEPTYQFKRREDLFFAGQMTGVEGYVESAASGLIAGMNAGRLAKGQPCLVVPEETTLGSMAHYITTADFKHFQPMNANFGLLPQLPERIRNKKEKYEKLANRALESIQNFKKTYAE</sequence>
<keyword evidence="7 10" id="KW-0274">FAD</keyword>
<comment type="cofactor">
    <cofactor evidence="1 10">
        <name>FAD</name>
        <dbReference type="ChEBI" id="CHEBI:57692"/>
    </cofactor>
</comment>
<dbReference type="InterPro" id="IPR036188">
    <property type="entry name" value="FAD/NAD-bd_sf"/>
</dbReference>
<keyword evidence="4 10" id="KW-0285">Flavoprotein</keyword>
<evidence type="ECO:0000256" key="2">
    <source>
        <dbReference type="ARBA" id="ARBA00022490"/>
    </source>
</evidence>
<dbReference type="NCBIfam" id="TIGR00137">
    <property type="entry name" value="gid_trmFO"/>
    <property type="match status" value="1"/>
</dbReference>
<evidence type="ECO:0000256" key="1">
    <source>
        <dbReference type="ARBA" id="ARBA00001974"/>
    </source>
</evidence>
<evidence type="ECO:0000256" key="9">
    <source>
        <dbReference type="ARBA" id="ARBA00023027"/>
    </source>
</evidence>
<comment type="function">
    <text evidence="10">Catalyzes the folate-dependent formation of 5-methyl-uridine at position 54 (M-5-U54) in all tRNAs.</text>
</comment>
<feature type="binding site" evidence="10">
    <location>
        <begin position="11"/>
        <end position="16"/>
    </location>
    <ligand>
        <name>FAD</name>
        <dbReference type="ChEBI" id="CHEBI:57692"/>
    </ligand>
</feature>
<comment type="similarity">
    <text evidence="10">Belongs to the MnmG family. TrmFO subfamily.</text>
</comment>
<dbReference type="RefSeq" id="WP_171648830.1">
    <property type="nucleotide sequence ID" value="NZ_WHOA01000241.1"/>
</dbReference>
<protein>
    <recommendedName>
        <fullName evidence="10">Methylenetetrahydrofolate--tRNA-(uracil-5-)-methyltransferase TrmFO</fullName>
        <ecNumber evidence="10">2.1.1.74</ecNumber>
    </recommendedName>
    <alternativeName>
        <fullName evidence="10">Folate-dependent tRNA (uracil-5-)-methyltransferase</fullName>
    </alternativeName>
    <alternativeName>
        <fullName evidence="10">Folate-dependent tRNA(M-5-U54)-methyltransferase</fullName>
    </alternativeName>
</protein>
<evidence type="ECO:0000313" key="12">
    <source>
        <dbReference type="EMBL" id="NOU76375.1"/>
    </source>
</evidence>
<evidence type="ECO:0000256" key="4">
    <source>
        <dbReference type="ARBA" id="ARBA00022630"/>
    </source>
</evidence>
<keyword evidence="3 10" id="KW-0489">Methyltransferase</keyword>
<evidence type="ECO:0000313" key="13">
    <source>
        <dbReference type="Proteomes" id="UP000616779"/>
    </source>
</evidence>
<dbReference type="SUPFAM" id="SSF51905">
    <property type="entry name" value="FAD/NAD(P)-binding domain"/>
    <property type="match status" value="1"/>
</dbReference>
<dbReference type="InterPro" id="IPR020595">
    <property type="entry name" value="MnmG-rel_CS"/>
</dbReference>
<evidence type="ECO:0000256" key="8">
    <source>
        <dbReference type="ARBA" id="ARBA00022857"/>
    </source>
</evidence>
<dbReference type="Proteomes" id="UP000616779">
    <property type="component" value="Unassembled WGS sequence"/>
</dbReference>
<dbReference type="PROSITE" id="PS01281">
    <property type="entry name" value="GIDA_2"/>
    <property type="match status" value="1"/>
</dbReference>
<evidence type="ECO:0000256" key="3">
    <source>
        <dbReference type="ARBA" id="ARBA00022603"/>
    </source>
</evidence>
<dbReference type="InterPro" id="IPR002218">
    <property type="entry name" value="MnmG-rel"/>
</dbReference>
<keyword evidence="6 10" id="KW-0819">tRNA processing</keyword>
<keyword evidence="2 10" id="KW-0963">Cytoplasm</keyword>
<evidence type="ECO:0000259" key="11">
    <source>
        <dbReference type="Pfam" id="PF01134"/>
    </source>
</evidence>
<dbReference type="GO" id="GO:0047151">
    <property type="term" value="F:tRNA (uracil(54)-C5)-methyltransferase activity, 5,10-methylenetetrahydrofolate-dependent"/>
    <property type="evidence" value="ECO:0007669"/>
    <property type="project" value="UniProtKB-EC"/>
</dbReference>
<comment type="caution">
    <text evidence="12">The sequence shown here is derived from an EMBL/GenBank/DDBJ whole genome shotgun (WGS) entry which is preliminary data.</text>
</comment>
<comment type="catalytic activity">
    <reaction evidence="10">
        <text>uridine(54) in tRNA + (6R)-5,10-methylene-5,6,7,8-tetrahydrofolate + NADH + H(+) = 5-methyluridine(54) in tRNA + (6S)-5,6,7,8-tetrahydrofolate + NAD(+)</text>
        <dbReference type="Rhea" id="RHEA:16873"/>
        <dbReference type="Rhea" id="RHEA-COMP:10167"/>
        <dbReference type="Rhea" id="RHEA-COMP:10193"/>
        <dbReference type="ChEBI" id="CHEBI:15378"/>
        <dbReference type="ChEBI" id="CHEBI:15636"/>
        <dbReference type="ChEBI" id="CHEBI:57453"/>
        <dbReference type="ChEBI" id="CHEBI:57540"/>
        <dbReference type="ChEBI" id="CHEBI:57945"/>
        <dbReference type="ChEBI" id="CHEBI:65315"/>
        <dbReference type="ChEBI" id="CHEBI:74447"/>
        <dbReference type="EC" id="2.1.1.74"/>
    </reaction>
</comment>